<sequence>MLVNKILKGGLLLLGGIYILLEGLAKEVEGAVLGAILLVLLIWLYSRITIHKSKFFYSFLIVFTLGQILSAISWFRLEIEEGEIDYMYFLTNILFIISYVLLILKTVKQLNLKVVFSELTTPIIVLVVLDVFCVSLISGTTEVALSNSQYILEYVYNAVVMTLLSFALIDYMYRNNSKSMLFLLAAIFMTFSEIIQLAYYYILQDDNLGFIYAFFLVIAFVFFYLQSQYKVTAPVAAYEEESLEVKNS</sequence>
<dbReference type="Proteomes" id="UP000805085">
    <property type="component" value="Unassembled WGS sequence"/>
</dbReference>
<organism evidence="2 3">
    <name type="scientific">Winogradskyella litoriviva</name>
    <dbReference type="NCBI Taxonomy" id="1220182"/>
    <lineage>
        <taxon>Bacteria</taxon>
        <taxon>Pseudomonadati</taxon>
        <taxon>Bacteroidota</taxon>
        <taxon>Flavobacteriia</taxon>
        <taxon>Flavobacteriales</taxon>
        <taxon>Flavobacteriaceae</taxon>
        <taxon>Winogradskyella</taxon>
    </lineage>
</organism>
<feature type="transmembrane region" description="Helical" evidence="1">
    <location>
        <begin position="7"/>
        <end position="25"/>
    </location>
</feature>
<feature type="transmembrane region" description="Helical" evidence="1">
    <location>
        <begin position="150"/>
        <end position="169"/>
    </location>
</feature>
<keyword evidence="1" id="KW-0472">Membrane</keyword>
<feature type="transmembrane region" description="Helical" evidence="1">
    <location>
        <begin position="181"/>
        <end position="202"/>
    </location>
</feature>
<gene>
    <name evidence="2" type="ORF">HNV10_09135</name>
</gene>
<evidence type="ECO:0000313" key="2">
    <source>
        <dbReference type="EMBL" id="NRD23403.1"/>
    </source>
</evidence>
<comment type="caution">
    <text evidence="2">The sequence shown here is derived from an EMBL/GenBank/DDBJ whole genome shotgun (WGS) entry which is preliminary data.</text>
</comment>
<feature type="transmembrane region" description="Helical" evidence="1">
    <location>
        <begin position="87"/>
        <end position="107"/>
    </location>
</feature>
<evidence type="ECO:0000256" key="1">
    <source>
        <dbReference type="SAM" id="Phobius"/>
    </source>
</evidence>
<feature type="transmembrane region" description="Helical" evidence="1">
    <location>
        <begin position="55"/>
        <end position="75"/>
    </location>
</feature>
<reference evidence="2 3" key="1">
    <citation type="journal article" date="2015" name="Int. J. Syst. Evol. Microbiol.">
        <title>Winogradskyella litoriviva sp. nov., isolated from coastal seawater.</title>
        <authorList>
            <person name="Nedashkovskaya O.I."/>
            <person name="Kukhlevskiy A.D."/>
            <person name="Zhukova N.V."/>
            <person name="Kim S.J."/>
            <person name="Rhee S.K."/>
            <person name="Mikhailov V.V."/>
        </authorList>
    </citation>
    <scope>NUCLEOTIDE SEQUENCE [LARGE SCALE GENOMIC DNA]</scope>
    <source>
        <strain evidence="2 3">KMM6491</strain>
    </source>
</reference>
<accession>A0ABX2E4U5</accession>
<dbReference type="EMBL" id="JABRWQ010000004">
    <property type="protein sequence ID" value="NRD23403.1"/>
    <property type="molecule type" value="Genomic_DNA"/>
</dbReference>
<proteinExistence type="predicted"/>
<keyword evidence="1" id="KW-1133">Transmembrane helix</keyword>
<feature type="transmembrane region" description="Helical" evidence="1">
    <location>
        <begin position="119"/>
        <end position="138"/>
    </location>
</feature>
<protein>
    <submittedName>
        <fullName evidence="2">Uncharacterized protein</fullName>
    </submittedName>
</protein>
<name>A0ABX2E4U5_9FLAO</name>
<feature type="transmembrane region" description="Helical" evidence="1">
    <location>
        <begin position="31"/>
        <end position="48"/>
    </location>
</feature>
<feature type="transmembrane region" description="Helical" evidence="1">
    <location>
        <begin position="208"/>
        <end position="225"/>
    </location>
</feature>
<keyword evidence="1" id="KW-0812">Transmembrane</keyword>
<dbReference type="RefSeq" id="WP_173301049.1">
    <property type="nucleotide sequence ID" value="NZ_JABRWQ010000004.1"/>
</dbReference>
<keyword evidence="3" id="KW-1185">Reference proteome</keyword>
<evidence type="ECO:0000313" key="3">
    <source>
        <dbReference type="Proteomes" id="UP000805085"/>
    </source>
</evidence>